<dbReference type="Proteomes" id="UP001286313">
    <property type="component" value="Unassembled WGS sequence"/>
</dbReference>
<feature type="compositionally biased region" description="Basic and acidic residues" evidence="1">
    <location>
        <begin position="42"/>
        <end position="53"/>
    </location>
</feature>
<dbReference type="EMBL" id="JAWQEG010001723">
    <property type="protein sequence ID" value="KAK3877103.1"/>
    <property type="molecule type" value="Genomic_DNA"/>
</dbReference>
<organism evidence="2 3">
    <name type="scientific">Petrolisthes cinctipes</name>
    <name type="common">Flat porcelain crab</name>
    <dbReference type="NCBI Taxonomy" id="88211"/>
    <lineage>
        <taxon>Eukaryota</taxon>
        <taxon>Metazoa</taxon>
        <taxon>Ecdysozoa</taxon>
        <taxon>Arthropoda</taxon>
        <taxon>Crustacea</taxon>
        <taxon>Multicrustacea</taxon>
        <taxon>Malacostraca</taxon>
        <taxon>Eumalacostraca</taxon>
        <taxon>Eucarida</taxon>
        <taxon>Decapoda</taxon>
        <taxon>Pleocyemata</taxon>
        <taxon>Anomura</taxon>
        <taxon>Galatheoidea</taxon>
        <taxon>Porcellanidae</taxon>
        <taxon>Petrolisthes</taxon>
    </lineage>
</organism>
<keyword evidence="3" id="KW-1185">Reference proteome</keyword>
<evidence type="ECO:0000313" key="3">
    <source>
        <dbReference type="Proteomes" id="UP001286313"/>
    </source>
</evidence>
<feature type="region of interest" description="Disordered" evidence="1">
    <location>
        <begin position="42"/>
        <end position="67"/>
    </location>
</feature>
<protein>
    <submittedName>
        <fullName evidence="2">Uncharacterized protein</fullName>
    </submittedName>
</protein>
<proteinExistence type="predicted"/>
<dbReference type="AlphaFoldDB" id="A0AAE1KMT1"/>
<reference evidence="2" key="1">
    <citation type="submission" date="2023-10" db="EMBL/GenBank/DDBJ databases">
        <title>Genome assemblies of two species of porcelain crab, Petrolisthes cinctipes and Petrolisthes manimaculis (Anomura: Porcellanidae).</title>
        <authorList>
            <person name="Angst P."/>
        </authorList>
    </citation>
    <scope>NUCLEOTIDE SEQUENCE</scope>
    <source>
        <strain evidence="2">PB745_01</strain>
        <tissue evidence="2">Gill</tissue>
    </source>
</reference>
<evidence type="ECO:0000313" key="2">
    <source>
        <dbReference type="EMBL" id="KAK3877103.1"/>
    </source>
</evidence>
<accession>A0AAE1KMT1</accession>
<name>A0AAE1KMT1_PETCI</name>
<evidence type="ECO:0000256" key="1">
    <source>
        <dbReference type="SAM" id="MobiDB-lite"/>
    </source>
</evidence>
<sequence>MVSGLTIMSPNVEIFIFLKMLHKVVDHGYYLAAVILYNSTPQDHRRPDVRDGAELSPHSRLVPLTRT</sequence>
<comment type="caution">
    <text evidence="2">The sequence shown here is derived from an EMBL/GenBank/DDBJ whole genome shotgun (WGS) entry which is preliminary data.</text>
</comment>
<gene>
    <name evidence="2" type="ORF">Pcinc_018155</name>
</gene>